<dbReference type="Proteomes" id="UP001597393">
    <property type="component" value="Unassembled WGS sequence"/>
</dbReference>
<organism evidence="2 3">
    <name type="scientific">Sphingobacterium corticis</name>
    <dbReference type="NCBI Taxonomy" id="1812823"/>
    <lineage>
        <taxon>Bacteria</taxon>
        <taxon>Pseudomonadati</taxon>
        <taxon>Bacteroidota</taxon>
        <taxon>Sphingobacteriia</taxon>
        <taxon>Sphingobacteriales</taxon>
        <taxon>Sphingobacteriaceae</taxon>
        <taxon>Sphingobacterium</taxon>
    </lineage>
</organism>
<sequence length="198" mass="22312">MANNHSILINPFDRLSDRKMILIGLVAYFIASIQAYLFSYAVEGLLHLRPVEGLPWYVGFISHALNILVLASFLWLCSKIFYRKIRWQDVAIVVMIAQVVNYVVALLMMNPFVRIPFDQIHQAVLAGDMTLTSVSPLDLTIAVAIAMISLALLVYFFYLLVVGMKIAINAKRKVDAVWIVLVTLIVDVLLNISVKTIF</sequence>
<protein>
    <recommendedName>
        <fullName evidence="4">Yip1 domain-containing protein</fullName>
    </recommendedName>
</protein>
<reference evidence="3" key="1">
    <citation type="journal article" date="2019" name="Int. J. Syst. Evol. Microbiol.">
        <title>The Global Catalogue of Microorganisms (GCM) 10K type strain sequencing project: providing services to taxonomists for standard genome sequencing and annotation.</title>
        <authorList>
            <consortium name="The Broad Institute Genomics Platform"/>
            <consortium name="The Broad Institute Genome Sequencing Center for Infectious Disease"/>
            <person name="Wu L."/>
            <person name="Ma J."/>
        </authorList>
    </citation>
    <scope>NUCLEOTIDE SEQUENCE [LARGE SCALE GENOMIC DNA]</scope>
    <source>
        <strain evidence="3">KCTC 42248</strain>
    </source>
</reference>
<dbReference type="EMBL" id="JBHUMA010000004">
    <property type="protein sequence ID" value="MFD2597879.1"/>
    <property type="molecule type" value="Genomic_DNA"/>
</dbReference>
<evidence type="ECO:0000313" key="2">
    <source>
        <dbReference type="EMBL" id="MFD2597879.1"/>
    </source>
</evidence>
<name>A0ABW5NFK7_9SPHI</name>
<evidence type="ECO:0000256" key="1">
    <source>
        <dbReference type="SAM" id="Phobius"/>
    </source>
</evidence>
<feature type="transmembrane region" description="Helical" evidence="1">
    <location>
        <begin position="54"/>
        <end position="78"/>
    </location>
</feature>
<evidence type="ECO:0000313" key="3">
    <source>
        <dbReference type="Proteomes" id="UP001597393"/>
    </source>
</evidence>
<feature type="transmembrane region" description="Helical" evidence="1">
    <location>
        <begin position="90"/>
        <end position="109"/>
    </location>
</feature>
<evidence type="ECO:0008006" key="4">
    <source>
        <dbReference type="Google" id="ProtNLM"/>
    </source>
</evidence>
<accession>A0ABW5NFK7</accession>
<keyword evidence="1" id="KW-1133">Transmembrane helix</keyword>
<comment type="caution">
    <text evidence="2">The sequence shown here is derived from an EMBL/GenBank/DDBJ whole genome shotgun (WGS) entry which is preliminary data.</text>
</comment>
<feature type="transmembrane region" description="Helical" evidence="1">
    <location>
        <begin position="176"/>
        <end position="194"/>
    </location>
</feature>
<dbReference type="RefSeq" id="WP_380867316.1">
    <property type="nucleotide sequence ID" value="NZ_JBHUMA010000004.1"/>
</dbReference>
<gene>
    <name evidence="2" type="ORF">ACFSQ3_02860</name>
</gene>
<keyword evidence="3" id="KW-1185">Reference proteome</keyword>
<keyword evidence="1" id="KW-0472">Membrane</keyword>
<feature type="transmembrane region" description="Helical" evidence="1">
    <location>
        <begin position="21"/>
        <end position="42"/>
    </location>
</feature>
<feature type="transmembrane region" description="Helical" evidence="1">
    <location>
        <begin position="139"/>
        <end position="164"/>
    </location>
</feature>
<keyword evidence="1" id="KW-0812">Transmembrane</keyword>
<proteinExistence type="predicted"/>